<gene>
    <name evidence="3" type="ordered locus">LSA_05060</name>
</gene>
<dbReference type="InterPro" id="IPR051910">
    <property type="entry name" value="ComF/GntX_DNA_util-trans"/>
</dbReference>
<name>G2KVD2_FRUST</name>
<dbReference type="AlphaFoldDB" id="G2KVD2"/>
<reference evidence="3 4" key="1">
    <citation type="journal article" date="2011" name="Microb. Cell Fact.">
        <title>Genomic analysis reveals Lactobacillus sanfranciscensis as stable element in traditional sourdoughs.</title>
        <authorList>
            <person name="Vogel R.F."/>
            <person name="Pavlovic M."/>
            <person name="Ehrmann M.A."/>
            <person name="Wiezer A."/>
            <person name="Liesegang H."/>
            <person name="Offschanka S."/>
            <person name="Voget S."/>
            <person name="Angelov A."/>
            <person name="Bocker G."/>
            <person name="Liebl W."/>
        </authorList>
    </citation>
    <scope>NUCLEOTIDE SEQUENCE [LARGE SCALE GENOMIC DNA]</scope>
    <source>
        <strain evidence="3 4">TMW 1.1304</strain>
    </source>
</reference>
<evidence type="ECO:0000313" key="4">
    <source>
        <dbReference type="Proteomes" id="UP000001285"/>
    </source>
</evidence>
<dbReference type="InterPro" id="IPR029057">
    <property type="entry name" value="PRTase-like"/>
</dbReference>
<dbReference type="Proteomes" id="UP000001285">
    <property type="component" value="Chromosome"/>
</dbReference>
<dbReference type="HOGENOM" id="CLU_054549_4_0_9"/>
<dbReference type="CDD" id="cd06223">
    <property type="entry name" value="PRTases_typeI"/>
    <property type="match status" value="1"/>
</dbReference>
<protein>
    <recommendedName>
        <fullName evidence="2">Phosphoribosyltransferase domain-containing protein</fullName>
    </recommendedName>
</protein>
<dbReference type="SUPFAM" id="SSF53271">
    <property type="entry name" value="PRTase-like"/>
    <property type="match status" value="1"/>
</dbReference>
<dbReference type="InterPro" id="IPR000836">
    <property type="entry name" value="PRTase_dom"/>
</dbReference>
<feature type="domain" description="Phosphoribosyltransferase" evidence="2">
    <location>
        <begin position="177"/>
        <end position="229"/>
    </location>
</feature>
<dbReference type="Pfam" id="PF00156">
    <property type="entry name" value="Pribosyltran"/>
    <property type="match status" value="1"/>
</dbReference>
<keyword evidence="4" id="KW-1185">Reference proteome</keyword>
<sequence length="230" mass="26561">MERGKPLDNCRWCGGFLNSNLKIHFILSFKPFIPKTLCDKCESLFTLPSREESCVDCGRFQASQKRCQDCEKWLNQKQQLNNQALYLYHGIIKEYLERYKFKGDYRLHSLFQTRINSLIEADELVVPIPVTKSTMKQRHFNQVTGILGEIEFLDCLVAKPKAQAQSEKGRNERINAQQPFEINQKLVSKIKSQKVVLIDDVYTTGTTLHYAAQLLRENGAQSVRSITLAR</sequence>
<comment type="similarity">
    <text evidence="1">Belongs to the ComF/GntX family.</text>
</comment>
<dbReference type="Gene3D" id="3.40.50.2020">
    <property type="match status" value="1"/>
</dbReference>
<proteinExistence type="inferred from homology"/>
<dbReference type="STRING" id="714313.LSA_05060"/>
<dbReference type="PANTHER" id="PTHR47505:SF1">
    <property type="entry name" value="DNA UTILIZATION PROTEIN YHGH"/>
    <property type="match status" value="1"/>
</dbReference>
<dbReference type="KEGG" id="lsn:LSA_05060"/>
<dbReference type="EMBL" id="CP002461">
    <property type="protein sequence ID" value="AEN98947.1"/>
    <property type="molecule type" value="Genomic_DNA"/>
</dbReference>
<dbReference type="PANTHER" id="PTHR47505">
    <property type="entry name" value="DNA UTILIZATION PROTEIN YHGH"/>
    <property type="match status" value="1"/>
</dbReference>
<evidence type="ECO:0000313" key="3">
    <source>
        <dbReference type="EMBL" id="AEN98947.1"/>
    </source>
</evidence>
<evidence type="ECO:0000259" key="2">
    <source>
        <dbReference type="Pfam" id="PF00156"/>
    </source>
</evidence>
<accession>G2KVD2</accession>
<evidence type="ECO:0000256" key="1">
    <source>
        <dbReference type="ARBA" id="ARBA00008007"/>
    </source>
</evidence>
<organism evidence="3 4">
    <name type="scientific">Fructilactobacillus sanfranciscensis (strain TMW 1.1304)</name>
    <name type="common">Lactobacillus sanfranciscensis</name>
    <dbReference type="NCBI Taxonomy" id="714313"/>
    <lineage>
        <taxon>Bacteria</taxon>
        <taxon>Bacillati</taxon>
        <taxon>Bacillota</taxon>
        <taxon>Bacilli</taxon>
        <taxon>Lactobacillales</taxon>
        <taxon>Lactobacillaceae</taxon>
        <taxon>Fructilactobacillus</taxon>
    </lineage>
</organism>
<dbReference type="eggNOG" id="COG1040">
    <property type="taxonomic scope" value="Bacteria"/>
</dbReference>